<protein>
    <submittedName>
        <fullName evidence="1">Enoyl-CoA hydratase/carnithine racemase</fullName>
    </submittedName>
</protein>
<proteinExistence type="predicted"/>
<evidence type="ECO:0000313" key="2">
    <source>
        <dbReference type="Proteomes" id="UP000247591"/>
    </source>
</evidence>
<name>A0A318RHX6_WILLI</name>
<gene>
    <name evidence="1" type="ORF">DFR67_107143</name>
</gene>
<dbReference type="GO" id="GO:0003824">
    <property type="term" value="F:catalytic activity"/>
    <property type="evidence" value="ECO:0007669"/>
    <property type="project" value="UniProtKB-ARBA"/>
</dbReference>
<accession>A0A318RHX6</accession>
<dbReference type="InterPro" id="IPR029045">
    <property type="entry name" value="ClpP/crotonase-like_dom_sf"/>
</dbReference>
<dbReference type="PANTHER" id="PTHR11941">
    <property type="entry name" value="ENOYL-COA HYDRATASE-RELATED"/>
    <property type="match status" value="1"/>
</dbReference>
<dbReference type="PANTHER" id="PTHR11941:SF54">
    <property type="entry name" value="ENOYL-COA HYDRATASE, MITOCHONDRIAL"/>
    <property type="match status" value="1"/>
</dbReference>
<comment type="caution">
    <text evidence="1">The sequence shown here is derived from an EMBL/GenBank/DDBJ whole genome shotgun (WGS) entry which is preliminary data.</text>
</comment>
<reference evidence="1 2" key="1">
    <citation type="submission" date="2018-06" db="EMBL/GenBank/DDBJ databases">
        <title>Genomic Encyclopedia of Type Strains, Phase IV (KMG-IV): sequencing the most valuable type-strain genomes for metagenomic binning, comparative biology and taxonomic classification.</title>
        <authorList>
            <person name="Goeker M."/>
        </authorList>
    </citation>
    <scope>NUCLEOTIDE SEQUENCE [LARGE SCALE GENOMIC DNA]</scope>
    <source>
        <strain evidence="1 2">DSM 45521</strain>
    </source>
</reference>
<dbReference type="Pfam" id="PF00378">
    <property type="entry name" value="ECH_1"/>
    <property type="match status" value="1"/>
</dbReference>
<dbReference type="Proteomes" id="UP000247591">
    <property type="component" value="Unassembled WGS sequence"/>
</dbReference>
<dbReference type="EMBL" id="QJSP01000007">
    <property type="protein sequence ID" value="PYE16899.1"/>
    <property type="molecule type" value="Genomic_DNA"/>
</dbReference>
<sequence length="323" mass="34105">MSGSPATPLFVDLADPTLAACPRDALPGVVVAYCRGLPPESAAPWLDHATFTLTEDSTADRRMVQVESIDSAVTAITENVGLRPVAAAVCDDVLRADAARAGTLSGLITESLAYSTLQAGPEFARWLADQGPRQTHRQDDPVLLDRDGSSLEISFNRPTRHNAFSNALRAGLIDALTVVLADLTVDSVTLSGQGRSFCSGGDLTEFGMFTDPANSHLARTRYSLGLLLDAVAEGLGPHFRARVHGAVLGSGLEMASFCPHVSAHPSTIFGLPELQLGLLPGAGGTVSIPRRIGRWRTAFLVLSGRRIDATTALDWGLIDAIDV</sequence>
<dbReference type="InterPro" id="IPR001753">
    <property type="entry name" value="Enoyl-CoA_hydra/iso"/>
</dbReference>
<dbReference type="AlphaFoldDB" id="A0A318RHX6"/>
<dbReference type="Gene3D" id="3.90.226.10">
    <property type="entry name" value="2-enoyl-CoA Hydratase, Chain A, domain 1"/>
    <property type="match status" value="1"/>
</dbReference>
<dbReference type="RefSeq" id="WP_110470002.1">
    <property type="nucleotide sequence ID" value="NZ_QJSP01000007.1"/>
</dbReference>
<organism evidence="1 2">
    <name type="scientific">Williamsia limnetica</name>
    <dbReference type="NCBI Taxonomy" id="882452"/>
    <lineage>
        <taxon>Bacteria</taxon>
        <taxon>Bacillati</taxon>
        <taxon>Actinomycetota</taxon>
        <taxon>Actinomycetes</taxon>
        <taxon>Mycobacteriales</taxon>
        <taxon>Nocardiaceae</taxon>
        <taxon>Williamsia</taxon>
    </lineage>
</organism>
<dbReference type="CDD" id="cd06558">
    <property type="entry name" value="crotonase-like"/>
    <property type="match status" value="1"/>
</dbReference>
<keyword evidence="2" id="KW-1185">Reference proteome</keyword>
<dbReference type="SUPFAM" id="SSF52096">
    <property type="entry name" value="ClpP/crotonase"/>
    <property type="match status" value="1"/>
</dbReference>
<dbReference type="GO" id="GO:0006635">
    <property type="term" value="P:fatty acid beta-oxidation"/>
    <property type="evidence" value="ECO:0007669"/>
    <property type="project" value="TreeGrafter"/>
</dbReference>
<evidence type="ECO:0000313" key="1">
    <source>
        <dbReference type="EMBL" id="PYE16899.1"/>
    </source>
</evidence>
<dbReference type="OrthoDB" id="3207739at2"/>